<dbReference type="PANTHER" id="PTHR36842">
    <property type="entry name" value="PROTEIN TOLB HOMOLOG"/>
    <property type="match status" value="1"/>
</dbReference>
<dbReference type="EMBL" id="QLLN01000006">
    <property type="protein sequence ID" value="RAJ09178.1"/>
    <property type="molecule type" value="Genomic_DNA"/>
</dbReference>
<dbReference type="InterPro" id="IPR011042">
    <property type="entry name" value="6-blade_b-propeller_TolB-like"/>
</dbReference>
<comment type="caution">
    <text evidence="2">The sequence shown here is derived from an EMBL/GenBank/DDBJ whole genome shotgun (WGS) entry which is preliminary data.</text>
</comment>
<name>A0A327QZG3_9FLAO</name>
<organism evidence="2 3">
    <name type="scientific">Arenibacter echinorum</name>
    <dbReference type="NCBI Taxonomy" id="440515"/>
    <lineage>
        <taxon>Bacteria</taxon>
        <taxon>Pseudomonadati</taxon>
        <taxon>Bacteroidota</taxon>
        <taxon>Flavobacteriia</taxon>
        <taxon>Flavobacteriales</taxon>
        <taxon>Flavobacteriaceae</taxon>
        <taxon>Arenibacter</taxon>
    </lineage>
</organism>
<dbReference type="Gene3D" id="2.120.10.30">
    <property type="entry name" value="TolB, C-terminal domain"/>
    <property type="match status" value="1"/>
</dbReference>
<dbReference type="AlphaFoldDB" id="A0A327QZG3"/>
<reference evidence="2 3" key="1">
    <citation type="submission" date="2018-06" db="EMBL/GenBank/DDBJ databases">
        <title>Genomic Encyclopedia of Archaeal and Bacterial Type Strains, Phase II (KMG-II): from individual species to whole genera.</title>
        <authorList>
            <person name="Goeker M."/>
        </authorList>
    </citation>
    <scope>NUCLEOTIDE SEQUENCE [LARGE SCALE GENOMIC DNA]</scope>
    <source>
        <strain evidence="2 3">DSM 23522</strain>
    </source>
</reference>
<dbReference type="PANTHER" id="PTHR36842:SF1">
    <property type="entry name" value="PROTEIN TOLB"/>
    <property type="match status" value="1"/>
</dbReference>
<dbReference type="SUPFAM" id="SSF82171">
    <property type="entry name" value="DPP6 N-terminal domain-like"/>
    <property type="match status" value="1"/>
</dbReference>
<dbReference type="InterPro" id="IPR011659">
    <property type="entry name" value="WD40"/>
</dbReference>
<evidence type="ECO:0000313" key="3">
    <source>
        <dbReference type="Proteomes" id="UP000249696"/>
    </source>
</evidence>
<keyword evidence="3" id="KW-1185">Reference proteome</keyword>
<evidence type="ECO:0000256" key="1">
    <source>
        <dbReference type="ARBA" id="ARBA00009820"/>
    </source>
</evidence>
<dbReference type="Proteomes" id="UP000249696">
    <property type="component" value="Unassembled WGS sequence"/>
</dbReference>
<dbReference type="Pfam" id="PF07676">
    <property type="entry name" value="PD40"/>
    <property type="match status" value="4"/>
</dbReference>
<dbReference type="RefSeq" id="WP_111624752.1">
    <property type="nucleotide sequence ID" value="NZ_QLLN01000006.1"/>
</dbReference>
<evidence type="ECO:0000313" key="2">
    <source>
        <dbReference type="EMBL" id="RAJ09178.1"/>
    </source>
</evidence>
<accession>A0A327QZG3</accession>
<gene>
    <name evidence="2" type="ORF">LV92_03398</name>
</gene>
<protein>
    <submittedName>
        <fullName evidence="2">Tol biopolymer transport system component</fullName>
    </submittedName>
</protein>
<dbReference type="OrthoDB" id="8432779at2"/>
<proteinExistence type="inferred from homology"/>
<sequence>MTNKTIVFPIAVIGLVLLAWSIQMDLGVFQGHGDIGAVKYKGSIKFDPLDSTYTISASGTNMWFNNDQLHYVWRKMYGDVAIEADIELLGKGVDPHRKACLIIRQSLEPGSAYADVAVHGDGMAAIQYREVDGDITRELQSNIKFPKRARIDKVGDYLYMSLSKGDGELESSGGAIKVPFKAPFYIGLGVCSHNNEVVETAKFSNVHIEKLQTIPDSIKALESTLEIIPIATLDRKVILQSQKRLDAPNWSTDGKNLIYNSMGLLYQIPVEGGEPSLIPTDFAKKINNDHGISPNGKMLVISDQTETGKSLIYTLPIEGGVPKQITPNGPSYWHGWSPDGKTLAYCALRNGNYDVYSIPVTGGEETRLTSATGLDDGPDYSPDGKYIYFNSDRSGTMQIWRMKPDGSEQEQITTDNYNDWFAHPSPDGKWLAYISFGPEVPANLHPTNKNVMLRLLNLETNETRIIAKLFGGQGSINVPSWSPDSSRLAFVSYRLK</sequence>
<comment type="similarity">
    <text evidence="1">Belongs to the TolB family.</text>
</comment>